<sequence length="314" mass="36173">MLQSTTSLSPSASIIASWTHENWNPVLGCEIASPGCSHCYAMEIAGRLLKKNVQKYKGLVDLSKRHPVWTGIMRPDFDRLKRPYAWKKSRLVFVNSMTDLFHDPVPDSYLLKIWEVMAKTPWHHYWLLTKRPERMRHFIEKIAKVTLPNLWLGASVEHAQTLSRIETLRKVPAAIRFVTFEPLIASVGTPDLRQIDLIYVGGESGDRARPMRTEWIEAIFKACRRDGAGFCFHQWGTYGEDGIKRNRKENGNLFKGKTWNEVPPSAYDSVIEASQKWEKTKEEKKLRASVQKLTPKAQENDLFDTISPLHDLKK</sequence>
<organism evidence="1 2">
    <name type="scientific">Lasius niger</name>
    <name type="common">Black garden ant</name>
    <dbReference type="NCBI Taxonomy" id="67767"/>
    <lineage>
        <taxon>Eukaryota</taxon>
        <taxon>Metazoa</taxon>
        <taxon>Ecdysozoa</taxon>
        <taxon>Arthropoda</taxon>
        <taxon>Hexapoda</taxon>
        <taxon>Insecta</taxon>
        <taxon>Pterygota</taxon>
        <taxon>Neoptera</taxon>
        <taxon>Endopterygota</taxon>
        <taxon>Hymenoptera</taxon>
        <taxon>Apocrita</taxon>
        <taxon>Aculeata</taxon>
        <taxon>Formicoidea</taxon>
        <taxon>Formicidae</taxon>
        <taxon>Formicinae</taxon>
        <taxon>Lasius</taxon>
        <taxon>Lasius</taxon>
    </lineage>
</organism>
<dbReference type="PaxDb" id="67767-A0A0J7K4W1"/>
<protein>
    <submittedName>
        <fullName evidence="1">Abc transporter atp-binding protein</fullName>
    </submittedName>
</protein>
<dbReference type="Proteomes" id="UP000036403">
    <property type="component" value="Unassembled WGS sequence"/>
</dbReference>
<reference evidence="1 2" key="1">
    <citation type="submission" date="2015-04" db="EMBL/GenBank/DDBJ databases">
        <title>Lasius niger genome sequencing.</title>
        <authorList>
            <person name="Konorov E.A."/>
            <person name="Nikitin M.A."/>
            <person name="Kirill M.V."/>
            <person name="Chang P."/>
        </authorList>
    </citation>
    <scope>NUCLEOTIDE SEQUENCE [LARGE SCALE GENOMIC DNA]</scope>
    <source>
        <tissue evidence="1">Whole</tissue>
    </source>
</reference>
<keyword evidence="1" id="KW-0067">ATP-binding</keyword>
<dbReference type="GO" id="GO:0005524">
    <property type="term" value="F:ATP binding"/>
    <property type="evidence" value="ECO:0007669"/>
    <property type="project" value="UniProtKB-KW"/>
</dbReference>
<keyword evidence="1" id="KW-0547">Nucleotide-binding</keyword>
<keyword evidence="2" id="KW-1185">Reference proteome</keyword>
<proteinExistence type="predicted"/>
<dbReference type="AlphaFoldDB" id="A0A0J7K4W1"/>
<dbReference type="InterPro" id="IPR011101">
    <property type="entry name" value="DUF5131"/>
</dbReference>
<evidence type="ECO:0000313" key="2">
    <source>
        <dbReference type="Proteomes" id="UP000036403"/>
    </source>
</evidence>
<dbReference type="Pfam" id="PF07505">
    <property type="entry name" value="DUF5131"/>
    <property type="match status" value="1"/>
</dbReference>
<dbReference type="EMBL" id="LBMM01013739">
    <property type="protein sequence ID" value="KMQ85498.1"/>
    <property type="molecule type" value="Genomic_DNA"/>
</dbReference>
<evidence type="ECO:0000313" key="1">
    <source>
        <dbReference type="EMBL" id="KMQ85498.1"/>
    </source>
</evidence>
<comment type="caution">
    <text evidence="1">The sequence shown here is derived from an EMBL/GenBank/DDBJ whole genome shotgun (WGS) entry which is preliminary data.</text>
</comment>
<gene>
    <name evidence="1" type="ORF">RF55_15909</name>
</gene>
<name>A0A0J7K4W1_LASNI</name>
<dbReference type="OrthoDB" id="10448868at2759"/>
<accession>A0A0J7K4W1</accession>